<keyword evidence="4" id="KW-1133">Transmembrane helix</keyword>
<comment type="similarity">
    <text evidence="2">Belongs to the SscA family.</text>
</comment>
<evidence type="ECO:0000313" key="6">
    <source>
        <dbReference type="EMBL" id="AJI22647.1"/>
    </source>
</evidence>
<gene>
    <name evidence="6" type="ORF">BG04_301</name>
</gene>
<accession>A0A0B6ANG1</accession>
<reference evidence="6 7" key="1">
    <citation type="journal article" date="2015" name="Genome Announc.">
        <title>Complete genome sequences for 35 biothreat assay-relevant bacillus species.</title>
        <authorList>
            <person name="Johnson S.L."/>
            <person name="Daligault H.E."/>
            <person name="Davenport K.W."/>
            <person name="Jaissle J."/>
            <person name="Frey K.G."/>
            <person name="Ladner J.T."/>
            <person name="Broomall S.M."/>
            <person name="Bishop-Lilly K.A."/>
            <person name="Bruce D.C."/>
            <person name="Gibbons H.S."/>
            <person name="Coyne S.R."/>
            <person name="Lo C.C."/>
            <person name="Meincke L."/>
            <person name="Munk A.C."/>
            <person name="Koroleva G.I."/>
            <person name="Rosenzweig C.N."/>
            <person name="Palacios G.F."/>
            <person name="Redden C.L."/>
            <person name="Minogue T.D."/>
            <person name="Chain P.S."/>
        </authorList>
    </citation>
    <scope>NUCLEOTIDE SEQUENCE [LARGE SCALE GENOMIC DNA]</scope>
    <source>
        <strain evidence="7">ATCC 14581 / DSM 32 / JCM 2506 / NBRC 15308 / NCIMB 9376 / NCTC 10342 / NRRL B-14308 / VKM B-512</strain>
    </source>
</reference>
<dbReference type="GO" id="GO:0016020">
    <property type="term" value="C:membrane"/>
    <property type="evidence" value="ECO:0007669"/>
    <property type="project" value="UniProtKB-SubCell"/>
</dbReference>
<evidence type="ECO:0000256" key="3">
    <source>
        <dbReference type="ARBA" id="ARBA00022692"/>
    </source>
</evidence>
<protein>
    <recommendedName>
        <fullName evidence="8">Sporulation protein YjcZ</fullName>
    </recommendedName>
</protein>
<evidence type="ECO:0000256" key="4">
    <source>
        <dbReference type="ARBA" id="ARBA00022989"/>
    </source>
</evidence>
<dbReference type="Pfam" id="PF09680">
    <property type="entry name" value="YjcZ_2"/>
    <property type="match status" value="1"/>
</dbReference>
<evidence type="ECO:0000256" key="1">
    <source>
        <dbReference type="ARBA" id="ARBA00004167"/>
    </source>
</evidence>
<dbReference type="Proteomes" id="UP000031829">
    <property type="component" value="Chromosome"/>
</dbReference>
<dbReference type="EMBL" id="CP009920">
    <property type="protein sequence ID" value="AJI22647.1"/>
    <property type="molecule type" value="Genomic_DNA"/>
</dbReference>
<organism evidence="6 7">
    <name type="scientific">Priestia megaterium (strain ATCC 14581 / DSM 32 / CCUG 1817 / JCM 2506 / NBRC 15308 / NCIMB 9376 / NCTC 10342 / NRRL B-14308 / VKM B-512 / Ford 19)</name>
    <name type="common">Bacillus megaterium</name>
    <dbReference type="NCBI Taxonomy" id="1348623"/>
    <lineage>
        <taxon>Bacteria</taxon>
        <taxon>Bacillati</taxon>
        <taxon>Bacillota</taxon>
        <taxon>Bacilli</taxon>
        <taxon>Bacillales</taxon>
        <taxon>Bacillaceae</taxon>
        <taxon>Priestia</taxon>
    </lineage>
</organism>
<evidence type="ECO:0000256" key="5">
    <source>
        <dbReference type="ARBA" id="ARBA00023136"/>
    </source>
</evidence>
<dbReference type="AlphaFoldDB" id="A0A0B6ANG1"/>
<evidence type="ECO:0000256" key="2">
    <source>
        <dbReference type="ARBA" id="ARBA00010221"/>
    </source>
</evidence>
<dbReference type="InterPro" id="IPR010070">
    <property type="entry name" value="YjcZ-like"/>
</dbReference>
<dbReference type="HOGENOM" id="CLU_2551273_0_0_9"/>
<keyword evidence="3" id="KW-0812">Transmembrane</keyword>
<dbReference type="NCBIfam" id="TIGR01732">
    <property type="entry name" value="tiny_TM_bacill"/>
    <property type="match status" value="1"/>
</dbReference>
<comment type="subcellular location">
    <subcellularLocation>
        <location evidence="1">Membrane</location>
        <topology evidence="1">Single-pass membrane protein</topology>
    </subcellularLocation>
</comment>
<evidence type="ECO:0000313" key="7">
    <source>
        <dbReference type="Proteomes" id="UP000031829"/>
    </source>
</evidence>
<name>A0A0B6ANG1_PRIM2</name>
<dbReference type="KEGG" id="bmeg:BG04_301"/>
<sequence>MHNNVNAPFSSNENMPFSPAMAHHAYTAPAYEHMVPHCGYSMPDYGYMVPECGYGVPHHGCNGFAIIIVLFILLIIIGACGCGFWHDEC</sequence>
<keyword evidence="5" id="KW-0472">Membrane</keyword>
<proteinExistence type="inferred from homology"/>
<dbReference type="GeneID" id="93646264"/>
<evidence type="ECO:0008006" key="8">
    <source>
        <dbReference type="Google" id="ProtNLM"/>
    </source>
</evidence>
<dbReference type="RefSeq" id="WP_016766599.1">
    <property type="nucleotide sequence ID" value="NZ_BCVB01000006.1"/>
</dbReference>